<dbReference type="SUPFAM" id="SSF82282">
    <property type="entry name" value="Homocysteine S-methyltransferase"/>
    <property type="match status" value="1"/>
</dbReference>
<dbReference type="GO" id="GO:0046872">
    <property type="term" value="F:metal ion binding"/>
    <property type="evidence" value="ECO:0007669"/>
    <property type="project" value="UniProtKB-KW"/>
</dbReference>
<feature type="binding site" evidence="5">
    <location>
        <position position="221"/>
    </location>
    <ligand>
        <name>Zn(2+)</name>
        <dbReference type="ChEBI" id="CHEBI:29105"/>
    </ligand>
</feature>
<dbReference type="GO" id="GO:0033528">
    <property type="term" value="P:S-methylmethionine cycle"/>
    <property type="evidence" value="ECO:0007669"/>
    <property type="project" value="TreeGrafter"/>
</dbReference>
<dbReference type="GO" id="GO:0032259">
    <property type="term" value="P:methylation"/>
    <property type="evidence" value="ECO:0007669"/>
    <property type="project" value="UniProtKB-KW"/>
</dbReference>
<evidence type="ECO:0000256" key="2">
    <source>
        <dbReference type="ARBA" id="ARBA00022679"/>
    </source>
</evidence>
<dbReference type="NCBIfam" id="NF007020">
    <property type="entry name" value="PRK09485.1"/>
    <property type="match status" value="1"/>
</dbReference>
<feature type="domain" description="Hcy-binding" evidence="6">
    <location>
        <begin position="2"/>
        <end position="304"/>
    </location>
</feature>
<evidence type="ECO:0000256" key="3">
    <source>
        <dbReference type="ARBA" id="ARBA00022723"/>
    </source>
</evidence>
<keyword evidence="3 5" id="KW-0479">Metal-binding</keyword>
<name>A0A0M9DEN9_9LACO</name>
<dbReference type="InterPro" id="IPR051486">
    <property type="entry name" value="Hcy_S-methyltransferase"/>
</dbReference>
<keyword evidence="1 5" id="KW-0489">Methyltransferase</keyword>
<gene>
    <name evidence="7" type="ORF">RZ72_03240</name>
</gene>
<comment type="cofactor">
    <cofactor evidence="5">
        <name>Zn(2+)</name>
        <dbReference type="ChEBI" id="CHEBI:29105"/>
    </cofactor>
</comment>
<sequence>MNKVTNWINQQDHILIDSSMSTGLEERGLKLNSNLWTAAALESHEDLIVDVHKKYFDAGSSMTTTNTYQASVPGLVKAGYSEDQAIVLIKKAVELSDRGRNESTNPNPKWLLGGVGPYGAFLANGSEYTGDYSLTDKEYIAFHEGRIKAMVEAGIDVLILETFPNINELKAITEYTKQFDIPVIVAASLRDESHLADGSSLIEVASFLESQSHVIAYGLNCTKPQLVTPALKVLKQSHPAHKPFIAFPNSGATYNPEIKEWNHDDLSFEEFDELIDQWFDLDLKFVGGCCCMTEEQEQHIHDKFFK</sequence>
<keyword evidence="4 5" id="KW-0862">Zinc</keyword>
<organism evidence="7 8">
    <name type="scientific">Apilactobacillus kunkeei</name>
    <dbReference type="NCBI Taxonomy" id="148814"/>
    <lineage>
        <taxon>Bacteria</taxon>
        <taxon>Bacillati</taxon>
        <taxon>Bacillota</taxon>
        <taxon>Bacilli</taxon>
        <taxon>Lactobacillales</taxon>
        <taxon>Lactobacillaceae</taxon>
        <taxon>Apilactobacillus</taxon>
    </lineage>
</organism>
<reference evidence="7 8" key="1">
    <citation type="journal article" date="2015" name="Genome Biol. Evol.">
        <title>Functionally Structured Genomes in Lactobacillus kunkeei Colonizing the Honey Crop and Food Products of Honeybees and Stingless Bees.</title>
        <authorList>
            <person name="Tamarit D."/>
            <person name="Ellegaard K.M."/>
            <person name="Wikander J."/>
            <person name="Olofsson T."/>
            <person name="Vasquez A."/>
            <person name="Andersson S.G."/>
        </authorList>
    </citation>
    <scope>NUCLEOTIDE SEQUENCE [LARGE SCALE GENOMIC DNA]</scope>
    <source>
        <strain evidence="7 8">LAla</strain>
    </source>
</reference>
<dbReference type="PANTHER" id="PTHR46015">
    <property type="entry name" value="ZGC:172121"/>
    <property type="match status" value="1"/>
</dbReference>
<feature type="binding site" evidence="5">
    <location>
        <position position="289"/>
    </location>
    <ligand>
        <name>Zn(2+)</name>
        <dbReference type="ChEBI" id="CHEBI:29105"/>
    </ligand>
</feature>
<dbReference type="PATRIC" id="fig|148814.9.peg.1114"/>
<evidence type="ECO:0000256" key="5">
    <source>
        <dbReference type="PROSITE-ProRule" id="PRU00333"/>
    </source>
</evidence>
<dbReference type="Pfam" id="PF02574">
    <property type="entry name" value="S-methyl_trans"/>
    <property type="match status" value="1"/>
</dbReference>
<dbReference type="InterPro" id="IPR003726">
    <property type="entry name" value="HCY_dom"/>
</dbReference>
<dbReference type="GO" id="GO:0008898">
    <property type="term" value="F:S-adenosylmethionine-homocysteine S-methyltransferase activity"/>
    <property type="evidence" value="ECO:0007669"/>
    <property type="project" value="TreeGrafter"/>
</dbReference>
<dbReference type="Gene3D" id="3.20.20.330">
    <property type="entry name" value="Homocysteine-binding-like domain"/>
    <property type="match status" value="1"/>
</dbReference>
<evidence type="ECO:0000256" key="1">
    <source>
        <dbReference type="ARBA" id="ARBA00022603"/>
    </source>
</evidence>
<evidence type="ECO:0000259" key="6">
    <source>
        <dbReference type="PROSITE" id="PS50970"/>
    </source>
</evidence>
<accession>A0A0M9DEN9</accession>
<dbReference type="AlphaFoldDB" id="A0A0M9DEN9"/>
<dbReference type="EMBL" id="JXCZ01000034">
    <property type="protein sequence ID" value="KOY78820.1"/>
    <property type="molecule type" value="Genomic_DNA"/>
</dbReference>
<dbReference type="RefSeq" id="WP_053796848.1">
    <property type="nucleotide sequence ID" value="NZ_JXCZ01000034.1"/>
</dbReference>
<proteinExistence type="predicted"/>
<dbReference type="GO" id="GO:0009086">
    <property type="term" value="P:methionine biosynthetic process"/>
    <property type="evidence" value="ECO:0007669"/>
    <property type="project" value="TreeGrafter"/>
</dbReference>
<comment type="caution">
    <text evidence="7">The sequence shown here is derived from an EMBL/GenBank/DDBJ whole genome shotgun (WGS) entry which is preliminary data.</text>
</comment>
<dbReference type="PROSITE" id="PS50970">
    <property type="entry name" value="HCY"/>
    <property type="match status" value="1"/>
</dbReference>
<dbReference type="InterPro" id="IPR036589">
    <property type="entry name" value="HCY_dom_sf"/>
</dbReference>
<dbReference type="PANTHER" id="PTHR46015:SF1">
    <property type="entry name" value="HOMOCYSTEINE S-METHYLTRANSFERASE-LIKE ISOFORM 1"/>
    <property type="match status" value="1"/>
</dbReference>
<evidence type="ECO:0000313" key="7">
    <source>
        <dbReference type="EMBL" id="KOY78820.1"/>
    </source>
</evidence>
<evidence type="ECO:0000256" key="4">
    <source>
        <dbReference type="ARBA" id="ARBA00022833"/>
    </source>
</evidence>
<protein>
    <submittedName>
        <fullName evidence="7">Homocysteine S-methyltransferase</fullName>
    </submittedName>
</protein>
<keyword evidence="2 5" id="KW-0808">Transferase</keyword>
<feature type="binding site" evidence="5">
    <location>
        <position position="290"/>
    </location>
    <ligand>
        <name>Zn(2+)</name>
        <dbReference type="ChEBI" id="CHEBI:29105"/>
    </ligand>
</feature>
<dbReference type="Proteomes" id="UP000037749">
    <property type="component" value="Unassembled WGS sequence"/>
</dbReference>
<evidence type="ECO:0000313" key="8">
    <source>
        <dbReference type="Proteomes" id="UP000037749"/>
    </source>
</evidence>